<keyword evidence="5" id="KW-1185">Reference proteome</keyword>
<dbReference type="InterPro" id="IPR013087">
    <property type="entry name" value="Znf_C2H2_type"/>
</dbReference>
<feature type="region of interest" description="Disordered" evidence="2">
    <location>
        <begin position="93"/>
        <end position="194"/>
    </location>
</feature>
<feature type="non-terminal residue" evidence="4">
    <location>
        <position position="254"/>
    </location>
</feature>
<evidence type="ECO:0000259" key="3">
    <source>
        <dbReference type="PROSITE" id="PS50157"/>
    </source>
</evidence>
<feature type="region of interest" description="Disordered" evidence="2">
    <location>
        <begin position="26"/>
        <end position="47"/>
    </location>
</feature>
<dbReference type="PROSITE" id="PS50157">
    <property type="entry name" value="ZINC_FINGER_C2H2_2"/>
    <property type="match status" value="1"/>
</dbReference>
<dbReference type="Proteomes" id="UP001345963">
    <property type="component" value="Unassembled WGS sequence"/>
</dbReference>
<dbReference type="EMBL" id="JAHUTI010042574">
    <property type="protein sequence ID" value="MED6246298.1"/>
    <property type="molecule type" value="Genomic_DNA"/>
</dbReference>
<comment type="caution">
    <text evidence="4">The sequence shown here is derived from an EMBL/GenBank/DDBJ whole genome shotgun (WGS) entry which is preliminary data.</text>
</comment>
<evidence type="ECO:0000313" key="5">
    <source>
        <dbReference type="Proteomes" id="UP001345963"/>
    </source>
</evidence>
<keyword evidence="1" id="KW-0479">Metal-binding</keyword>
<feature type="compositionally biased region" description="Polar residues" evidence="2">
    <location>
        <begin position="208"/>
        <end position="217"/>
    </location>
</feature>
<feature type="domain" description="C2H2-type" evidence="3">
    <location>
        <begin position="195"/>
        <end position="222"/>
    </location>
</feature>
<sequence>MSLDTDLLKILVKMDSWPDVQQIHLVKEEAPEQQSPGGGEQDPELLHIKEEPWTSLEEEQLSVKAEMDPSRFPLTVVVKSEDEEDKPLFSQLHQLQTKDGDLPPISSADLMKAETDEEDCRGAESSRNPDLNTHRDTSNSSETDVSDDEEEADVNHPELQMDHLSDSGSETEDSENGWKESRAAESGGHAVTKSLSCSECGQQFVNKRSLQRHMTGNSRRRSSNCSAKAGFKKKKNVESLKVQTGLKCFTCDDC</sequence>
<name>A0ABU7B9G3_9TELE</name>
<keyword evidence="1" id="KW-0863">Zinc-finger</keyword>
<gene>
    <name evidence="4" type="ORF">ATANTOWER_015628</name>
</gene>
<evidence type="ECO:0000256" key="1">
    <source>
        <dbReference type="PROSITE-ProRule" id="PRU00042"/>
    </source>
</evidence>
<accession>A0ABU7B9G3</accession>
<organism evidence="4 5">
    <name type="scientific">Ataeniobius toweri</name>
    <dbReference type="NCBI Taxonomy" id="208326"/>
    <lineage>
        <taxon>Eukaryota</taxon>
        <taxon>Metazoa</taxon>
        <taxon>Chordata</taxon>
        <taxon>Craniata</taxon>
        <taxon>Vertebrata</taxon>
        <taxon>Euteleostomi</taxon>
        <taxon>Actinopterygii</taxon>
        <taxon>Neopterygii</taxon>
        <taxon>Teleostei</taxon>
        <taxon>Neoteleostei</taxon>
        <taxon>Acanthomorphata</taxon>
        <taxon>Ovalentaria</taxon>
        <taxon>Atherinomorphae</taxon>
        <taxon>Cyprinodontiformes</taxon>
        <taxon>Goodeidae</taxon>
        <taxon>Ataeniobius</taxon>
    </lineage>
</organism>
<proteinExistence type="predicted"/>
<feature type="region of interest" description="Disordered" evidence="2">
    <location>
        <begin position="208"/>
        <end position="228"/>
    </location>
</feature>
<evidence type="ECO:0000313" key="4">
    <source>
        <dbReference type="EMBL" id="MED6246298.1"/>
    </source>
</evidence>
<reference evidence="4 5" key="1">
    <citation type="submission" date="2021-07" db="EMBL/GenBank/DDBJ databases">
        <authorList>
            <person name="Palmer J.M."/>
        </authorList>
    </citation>
    <scope>NUCLEOTIDE SEQUENCE [LARGE SCALE GENOMIC DNA]</scope>
    <source>
        <strain evidence="4 5">AT_MEX2019</strain>
        <tissue evidence="4">Muscle</tissue>
    </source>
</reference>
<protein>
    <recommendedName>
        <fullName evidence="3">C2H2-type domain-containing protein</fullName>
    </recommendedName>
</protein>
<keyword evidence="1" id="KW-0862">Zinc</keyword>
<feature type="compositionally biased region" description="Basic and acidic residues" evidence="2">
    <location>
        <begin position="153"/>
        <end position="165"/>
    </location>
</feature>
<evidence type="ECO:0000256" key="2">
    <source>
        <dbReference type="SAM" id="MobiDB-lite"/>
    </source>
</evidence>